<feature type="region of interest" description="Disordered" evidence="2">
    <location>
        <begin position="247"/>
        <end position="270"/>
    </location>
</feature>
<feature type="coiled-coil region" evidence="1">
    <location>
        <begin position="696"/>
        <end position="730"/>
    </location>
</feature>
<feature type="region of interest" description="Disordered" evidence="2">
    <location>
        <begin position="70"/>
        <end position="105"/>
    </location>
</feature>
<gene>
    <name evidence="3" type="ORF">TVY486_0700530</name>
</gene>
<proteinExistence type="predicted"/>
<sequence length="863" mass="94927">MFMSGNHPPSISNPLWRERQPVLSARNSVSINSFLDNDRASSALQFVNSVDFESRITSAQESAREVLRKYGVRDSSSSSSAGVQDVPAATELTGSARNEASPTTARTVTVTARTGSIGLIEKPGNNKKTASISAHPRTLGQKKLKGQMPQKSVDKPGVSGMMQVRGRALSLCRAVPNKMFTKVNVRSVSRKPRSASRMSAGKSNQSGSKAPRDDEMVSEPAHTIMNPLPFRTLRSMYTTDVVPFAEREKSAPSQEVGAAQNNTSAAPGAEGPFSYRGRSAPGAAAVVASMADFSPCVEKGQWDETPTNIIAPVNAKVPVGQFKLEDKKRATTYYDVWCLETQTCDDTGASCAEFSTRVKSSHYEKDKTKKMKKQNMPCQVPSNGDRGAGSAEDYQVAFFKPIDNTAPGMYAGPSTDWKGRVESPTREEGLCSSIGGCALLKKPRELLATKFLKNFSLPMSLSFPIELNGDEFTISRDIMGSAFHDTGSQKPHYVSLSYPARVLYAALLYLRALGGFPTLKRISPLFDNSDVVEKEHCLELVFASFGSGRSHKKSDIMTAEFKITEERVVIMRSVLAEKVSVNRFGRNEMVHILPPLGSNESFSKTNESETEEGPANTPQTYMDPSVQQLLKDVGVTVNTPALQSGSGPRARKRVDGKDYGDLAVVFLMDSKPRDSTGLPPEPLEFEALRYRVFSLQKRKERDLRKGRAEIRAAQRRMREQEKRNSFLVELSKIVDGFHPGWGETCAPRPIVDKLSKHFPAYRPVTVAESTLIRGGNEFESLFARIEEECKLGLGKQYDMPPGSQPIAEDVDCIAPSFHRLLFSRLHEDVFLGILYSLEVQLLLGCRRRSQQSALRSPGSNTML</sequence>
<organism evidence="3">
    <name type="scientific">Trypanosoma vivax (strain Y486)</name>
    <dbReference type="NCBI Taxonomy" id="1055687"/>
    <lineage>
        <taxon>Eukaryota</taxon>
        <taxon>Discoba</taxon>
        <taxon>Euglenozoa</taxon>
        <taxon>Kinetoplastea</taxon>
        <taxon>Metakinetoplastina</taxon>
        <taxon>Trypanosomatida</taxon>
        <taxon>Trypanosomatidae</taxon>
        <taxon>Trypanosoma</taxon>
        <taxon>Duttonella</taxon>
    </lineage>
</organism>
<name>G0TXL9_TRYVY</name>
<reference evidence="3" key="1">
    <citation type="journal article" date="2012" name="Proc. Natl. Acad. Sci. U.S.A.">
        <title>Antigenic diversity is generated by distinct evolutionary mechanisms in African trypanosome species.</title>
        <authorList>
            <person name="Jackson A.P."/>
            <person name="Berry A."/>
            <person name="Aslett M."/>
            <person name="Allison H.C."/>
            <person name="Burton P."/>
            <person name="Vavrova-Anderson J."/>
            <person name="Brown R."/>
            <person name="Browne H."/>
            <person name="Corton N."/>
            <person name="Hauser H."/>
            <person name="Gamble J."/>
            <person name="Gilderthorp R."/>
            <person name="Marcello L."/>
            <person name="McQuillan J."/>
            <person name="Otto T.D."/>
            <person name="Quail M.A."/>
            <person name="Sanders M.J."/>
            <person name="van Tonder A."/>
            <person name="Ginger M.L."/>
            <person name="Field M.C."/>
            <person name="Barry J.D."/>
            <person name="Hertz-Fowler C."/>
            <person name="Berriman M."/>
        </authorList>
    </citation>
    <scope>NUCLEOTIDE SEQUENCE</scope>
    <source>
        <strain evidence="3">Y486</strain>
    </source>
</reference>
<evidence type="ECO:0000256" key="1">
    <source>
        <dbReference type="SAM" id="Coils"/>
    </source>
</evidence>
<dbReference type="EMBL" id="HE573023">
    <property type="protein sequence ID" value="CCC48710.1"/>
    <property type="molecule type" value="Genomic_DNA"/>
</dbReference>
<evidence type="ECO:0000256" key="2">
    <source>
        <dbReference type="SAM" id="MobiDB-lite"/>
    </source>
</evidence>
<protein>
    <submittedName>
        <fullName evidence="3">Uncharacterized protein</fullName>
    </submittedName>
</protein>
<evidence type="ECO:0000313" key="3">
    <source>
        <dbReference type="EMBL" id="CCC48710.1"/>
    </source>
</evidence>
<feature type="compositionally biased region" description="Polar residues" evidence="2">
    <location>
        <begin position="92"/>
        <end position="102"/>
    </location>
</feature>
<feature type="region of interest" description="Disordered" evidence="2">
    <location>
        <begin position="185"/>
        <end position="218"/>
    </location>
</feature>
<keyword evidence="1" id="KW-0175">Coiled coil</keyword>
<feature type="region of interest" description="Disordered" evidence="2">
    <location>
        <begin position="365"/>
        <end position="387"/>
    </location>
</feature>
<feature type="region of interest" description="Disordered" evidence="2">
    <location>
        <begin position="118"/>
        <end position="158"/>
    </location>
</feature>
<dbReference type="AlphaFoldDB" id="G0TXL9"/>
<feature type="region of interest" description="Disordered" evidence="2">
    <location>
        <begin position="595"/>
        <end position="622"/>
    </location>
</feature>
<accession>G0TXL9</accession>
<dbReference type="VEuPathDB" id="TriTrypDB:TvY486_0700530"/>